<proteinExistence type="predicted"/>
<keyword evidence="2" id="KW-1133">Transmembrane helix</keyword>
<gene>
    <name evidence="3" type="ORF">TCNE_LOCUS6876</name>
</gene>
<name>A0A183UEF6_TOXCA</name>
<dbReference type="PANTHER" id="PTHR10796:SF87">
    <property type="entry name" value="SSD DOMAIN-CONTAINING PROTEIN"/>
    <property type="match status" value="1"/>
</dbReference>
<feature type="region of interest" description="Disordered" evidence="1">
    <location>
        <begin position="85"/>
        <end position="105"/>
    </location>
</feature>
<evidence type="ECO:0000313" key="5">
    <source>
        <dbReference type="WBParaSite" id="TCNE_0000687601-mRNA-1"/>
    </source>
</evidence>
<feature type="transmembrane region" description="Helical" evidence="2">
    <location>
        <begin position="20"/>
        <end position="50"/>
    </location>
</feature>
<dbReference type="GO" id="GO:0005886">
    <property type="term" value="C:plasma membrane"/>
    <property type="evidence" value="ECO:0007669"/>
    <property type="project" value="TreeGrafter"/>
</dbReference>
<evidence type="ECO:0000256" key="2">
    <source>
        <dbReference type="SAM" id="Phobius"/>
    </source>
</evidence>
<evidence type="ECO:0000256" key="1">
    <source>
        <dbReference type="SAM" id="MobiDB-lite"/>
    </source>
</evidence>
<dbReference type="Proteomes" id="UP000050794">
    <property type="component" value="Unassembled WGS sequence"/>
</dbReference>
<accession>A0A183UEF6</accession>
<sequence>MLQAGISTALSVSPLLLVDSYMVMVFIKTIFLVIALGLAHGIVFLPVLLLTVGASTIVDKHPPSHPPIAVNAYLKSKFERVVSVPSPPSDPYIESQRRLEASQSL</sequence>
<protein>
    <submittedName>
        <fullName evidence="5">MMPL domain-containing protein</fullName>
    </submittedName>
</protein>
<reference evidence="5" key="1">
    <citation type="submission" date="2016-06" db="UniProtKB">
        <authorList>
            <consortium name="WormBaseParasite"/>
        </authorList>
    </citation>
    <scope>IDENTIFICATION</scope>
</reference>
<dbReference type="InterPro" id="IPR051697">
    <property type="entry name" value="Patched_domain-protein"/>
</dbReference>
<dbReference type="PANTHER" id="PTHR10796">
    <property type="entry name" value="PATCHED-RELATED"/>
    <property type="match status" value="1"/>
</dbReference>
<dbReference type="WBParaSite" id="TCNE_0000687601-mRNA-1">
    <property type="protein sequence ID" value="TCNE_0000687601-mRNA-1"/>
    <property type="gene ID" value="TCNE_0000687601"/>
</dbReference>
<keyword evidence="4" id="KW-1185">Reference proteome</keyword>
<dbReference type="GO" id="GO:0006897">
    <property type="term" value="P:endocytosis"/>
    <property type="evidence" value="ECO:0007669"/>
    <property type="project" value="TreeGrafter"/>
</dbReference>
<dbReference type="EMBL" id="UYWY01019571">
    <property type="protein sequence ID" value="VDM38197.1"/>
    <property type="molecule type" value="Genomic_DNA"/>
</dbReference>
<reference evidence="3 4" key="2">
    <citation type="submission" date="2018-11" db="EMBL/GenBank/DDBJ databases">
        <authorList>
            <consortium name="Pathogen Informatics"/>
        </authorList>
    </citation>
    <scope>NUCLEOTIDE SEQUENCE [LARGE SCALE GENOMIC DNA]</scope>
</reference>
<evidence type="ECO:0000313" key="4">
    <source>
        <dbReference type="Proteomes" id="UP000050794"/>
    </source>
</evidence>
<feature type="compositionally biased region" description="Basic and acidic residues" evidence="1">
    <location>
        <begin position="95"/>
        <end position="105"/>
    </location>
</feature>
<organism evidence="4 5">
    <name type="scientific">Toxocara canis</name>
    <name type="common">Canine roundworm</name>
    <dbReference type="NCBI Taxonomy" id="6265"/>
    <lineage>
        <taxon>Eukaryota</taxon>
        <taxon>Metazoa</taxon>
        <taxon>Ecdysozoa</taxon>
        <taxon>Nematoda</taxon>
        <taxon>Chromadorea</taxon>
        <taxon>Rhabditida</taxon>
        <taxon>Spirurina</taxon>
        <taxon>Ascaridomorpha</taxon>
        <taxon>Ascaridoidea</taxon>
        <taxon>Toxocaridae</taxon>
        <taxon>Toxocara</taxon>
    </lineage>
</organism>
<dbReference type="GO" id="GO:0018996">
    <property type="term" value="P:molting cycle, collagen and cuticulin-based cuticle"/>
    <property type="evidence" value="ECO:0007669"/>
    <property type="project" value="TreeGrafter"/>
</dbReference>
<keyword evidence="2" id="KW-0812">Transmembrane</keyword>
<evidence type="ECO:0000313" key="3">
    <source>
        <dbReference type="EMBL" id="VDM38197.1"/>
    </source>
</evidence>
<dbReference type="AlphaFoldDB" id="A0A183UEF6"/>
<dbReference type="GO" id="GO:0030659">
    <property type="term" value="C:cytoplasmic vesicle membrane"/>
    <property type="evidence" value="ECO:0007669"/>
    <property type="project" value="TreeGrafter"/>
</dbReference>
<keyword evidence="2" id="KW-0472">Membrane</keyword>